<keyword evidence="6" id="KW-1185">Reference proteome</keyword>
<feature type="region of interest" description="Disordered" evidence="3">
    <location>
        <begin position="33"/>
        <end position="94"/>
    </location>
</feature>
<dbReference type="PANTHER" id="PTHR33077">
    <property type="entry name" value="PROTEIN TIFY 4A-RELATED-RELATED"/>
    <property type="match status" value="1"/>
</dbReference>
<reference evidence="5 6" key="1">
    <citation type="journal article" date="2013" name="BMC Genomics">
        <title>The miniature genome of a carnivorous plant Genlisea aurea contains a low number of genes and short non-coding sequences.</title>
        <authorList>
            <person name="Leushkin E.V."/>
            <person name="Sutormin R.A."/>
            <person name="Nabieva E.R."/>
            <person name="Penin A.A."/>
            <person name="Kondrashov A.S."/>
            <person name="Logacheva M.D."/>
        </authorList>
    </citation>
    <scope>NUCLEOTIDE SEQUENCE [LARGE SCALE GENOMIC DNA]</scope>
</reference>
<dbReference type="GO" id="GO:0009611">
    <property type="term" value="P:response to wounding"/>
    <property type="evidence" value="ECO:0007669"/>
    <property type="project" value="UniProtKB-UniRule"/>
</dbReference>
<proteinExistence type="inferred from homology"/>
<accession>S8C5T8</accession>
<dbReference type="Pfam" id="PF09425">
    <property type="entry name" value="Jas_motif"/>
    <property type="match status" value="1"/>
</dbReference>
<evidence type="ECO:0000259" key="4">
    <source>
        <dbReference type="PROSITE" id="PS51320"/>
    </source>
</evidence>
<feature type="non-terminal residue" evidence="5">
    <location>
        <position position="1"/>
    </location>
</feature>
<dbReference type="Proteomes" id="UP000015453">
    <property type="component" value="Unassembled WGS sequence"/>
</dbReference>
<dbReference type="EMBL" id="AUSU01008077">
    <property type="protein sequence ID" value="EPS59786.1"/>
    <property type="molecule type" value="Genomic_DNA"/>
</dbReference>
<comment type="caution">
    <text evidence="5">The sequence shown here is derived from an EMBL/GenBank/DDBJ whole genome shotgun (WGS) entry which is preliminary data.</text>
</comment>
<dbReference type="Pfam" id="PF06200">
    <property type="entry name" value="tify"/>
    <property type="match status" value="1"/>
</dbReference>
<comment type="subcellular location">
    <subcellularLocation>
        <location evidence="2">Nucleus</location>
    </subcellularLocation>
</comment>
<keyword evidence="2" id="KW-0539">Nucleus</keyword>
<feature type="non-terminal residue" evidence="5">
    <location>
        <position position="112"/>
    </location>
</feature>
<organism evidence="5 6">
    <name type="scientific">Genlisea aurea</name>
    <dbReference type="NCBI Taxonomy" id="192259"/>
    <lineage>
        <taxon>Eukaryota</taxon>
        <taxon>Viridiplantae</taxon>
        <taxon>Streptophyta</taxon>
        <taxon>Embryophyta</taxon>
        <taxon>Tracheophyta</taxon>
        <taxon>Spermatophyta</taxon>
        <taxon>Magnoliopsida</taxon>
        <taxon>eudicotyledons</taxon>
        <taxon>Gunneridae</taxon>
        <taxon>Pentapetalae</taxon>
        <taxon>asterids</taxon>
        <taxon>lamiids</taxon>
        <taxon>Lamiales</taxon>
        <taxon>Lentibulariaceae</taxon>
        <taxon>Genlisea</taxon>
    </lineage>
</organism>
<comment type="function">
    <text evidence="2">Repressor of jasmonate responses.</text>
</comment>
<dbReference type="PANTHER" id="PTHR33077:SF52">
    <property type="entry name" value="PROTEIN TIFY 11D"/>
    <property type="match status" value="1"/>
</dbReference>
<dbReference type="AlphaFoldDB" id="S8C5T8"/>
<dbReference type="GO" id="GO:0031347">
    <property type="term" value="P:regulation of defense response"/>
    <property type="evidence" value="ECO:0007669"/>
    <property type="project" value="UniProtKB-UniRule"/>
</dbReference>
<protein>
    <recommendedName>
        <fullName evidence="2">Protein TIFY</fullName>
    </recommendedName>
    <alternativeName>
        <fullName evidence="2">Jasmonate ZIM domain-containing protein</fullName>
    </alternativeName>
</protein>
<dbReference type="PROSITE" id="PS51320">
    <property type="entry name" value="TIFY"/>
    <property type="match status" value="1"/>
</dbReference>
<evidence type="ECO:0000256" key="2">
    <source>
        <dbReference type="RuleBase" id="RU369065"/>
    </source>
</evidence>
<feature type="compositionally biased region" description="Basic and acidic residues" evidence="3">
    <location>
        <begin position="64"/>
        <end position="79"/>
    </location>
</feature>
<dbReference type="InterPro" id="IPR010399">
    <property type="entry name" value="Tify_dom"/>
</dbReference>
<dbReference type="InterPro" id="IPR018467">
    <property type="entry name" value="CCT_CS"/>
</dbReference>
<evidence type="ECO:0000256" key="1">
    <source>
        <dbReference type="ARBA" id="ARBA00008614"/>
    </source>
</evidence>
<evidence type="ECO:0000313" key="5">
    <source>
        <dbReference type="EMBL" id="EPS59786.1"/>
    </source>
</evidence>
<comment type="similarity">
    <text evidence="1 2">Belongs to the TIFY/JAZ family.</text>
</comment>
<keyword evidence="2" id="KW-1184">Jasmonic acid signaling pathway</keyword>
<evidence type="ECO:0000313" key="6">
    <source>
        <dbReference type="Proteomes" id="UP000015453"/>
    </source>
</evidence>
<dbReference type="GO" id="GO:0005634">
    <property type="term" value="C:nucleus"/>
    <property type="evidence" value="ECO:0007669"/>
    <property type="project" value="UniProtKB-SubCell"/>
</dbReference>
<dbReference type="InterPro" id="IPR040390">
    <property type="entry name" value="TIFY/JAZ"/>
</dbReference>
<name>S8C5T8_9LAMI</name>
<dbReference type="GO" id="GO:2000022">
    <property type="term" value="P:regulation of jasmonic acid mediated signaling pathway"/>
    <property type="evidence" value="ECO:0007669"/>
    <property type="project" value="UniProtKB-UniRule"/>
</dbReference>
<sequence length="112" mass="12691">LTIFYSGRVLVFEDYPMHKARELVSIAKRSGSQMSYGMYSNPRPPPPSAARDGLPPRPSKLHQIPREEIAPAPTKDKQHVCPQPDAADNTCSDLPIARRSSLHRFLEKRRKK</sequence>
<feature type="domain" description="Tify" evidence="4">
    <location>
        <begin position="1"/>
        <end position="29"/>
    </location>
</feature>
<evidence type="ECO:0000256" key="3">
    <source>
        <dbReference type="SAM" id="MobiDB-lite"/>
    </source>
</evidence>
<comment type="domain">
    <text evidence="2">The jas domain is required for interaction with COI1.</text>
</comment>
<gene>
    <name evidence="5" type="ORF">M569_15019</name>
</gene>
<dbReference type="OrthoDB" id="1937734at2759"/>